<gene>
    <name evidence="7" type="primary">sqhC</name>
    <name evidence="7" type="ORF">Poly41_64560</name>
</gene>
<dbReference type="Proteomes" id="UP000319143">
    <property type="component" value="Unassembled WGS sequence"/>
</dbReference>
<dbReference type="InterPro" id="IPR018333">
    <property type="entry name" value="Squalene_cyclase"/>
</dbReference>
<dbReference type="EC" id="4.2.1.137" evidence="7"/>
<dbReference type="UniPathway" id="UPA00337"/>
<keyword evidence="3" id="KW-0677">Repeat</keyword>
<dbReference type="Pfam" id="PF13243">
    <property type="entry name" value="SQHop_cyclase_C"/>
    <property type="match status" value="1"/>
</dbReference>
<dbReference type="Gene3D" id="1.50.10.20">
    <property type="match status" value="2"/>
</dbReference>
<accession>A0A5C6D5M4</accession>
<dbReference type="AlphaFoldDB" id="A0A5C6D5M4"/>
<evidence type="ECO:0000313" key="7">
    <source>
        <dbReference type="EMBL" id="TWU30987.1"/>
    </source>
</evidence>
<comment type="similarity">
    <text evidence="2">Belongs to the terpene cyclase/mutase family.</text>
</comment>
<dbReference type="PANTHER" id="PTHR11764:SF20">
    <property type="entry name" value="LANOSTEROL SYNTHASE"/>
    <property type="match status" value="1"/>
</dbReference>
<evidence type="ECO:0000259" key="6">
    <source>
        <dbReference type="Pfam" id="PF13249"/>
    </source>
</evidence>
<evidence type="ECO:0000256" key="2">
    <source>
        <dbReference type="ARBA" id="ARBA00009755"/>
    </source>
</evidence>
<feature type="domain" description="Squalene cyclase C-terminal" evidence="5">
    <location>
        <begin position="304"/>
        <end position="527"/>
    </location>
</feature>
<comment type="caution">
    <text evidence="7">The sequence shown here is derived from an EMBL/GenBank/DDBJ whole genome shotgun (WGS) entry which is preliminary data.</text>
</comment>
<dbReference type="InterPro" id="IPR032697">
    <property type="entry name" value="SQ_cyclase_N"/>
</dbReference>
<evidence type="ECO:0000256" key="4">
    <source>
        <dbReference type="SAM" id="MobiDB-lite"/>
    </source>
</evidence>
<comment type="pathway">
    <text evidence="1">Secondary metabolite biosynthesis; hopanoid biosynthesis.</text>
</comment>
<evidence type="ECO:0000256" key="3">
    <source>
        <dbReference type="ARBA" id="ARBA00022737"/>
    </source>
</evidence>
<dbReference type="GO" id="GO:0005811">
    <property type="term" value="C:lipid droplet"/>
    <property type="evidence" value="ECO:0007669"/>
    <property type="project" value="InterPro"/>
</dbReference>
<dbReference type="PANTHER" id="PTHR11764">
    <property type="entry name" value="TERPENE CYCLASE/MUTASE FAMILY MEMBER"/>
    <property type="match status" value="1"/>
</dbReference>
<evidence type="ECO:0000259" key="5">
    <source>
        <dbReference type="Pfam" id="PF13243"/>
    </source>
</evidence>
<keyword evidence="7" id="KW-0456">Lyase</keyword>
<keyword evidence="8" id="KW-1185">Reference proteome</keyword>
<organism evidence="7 8">
    <name type="scientific">Novipirellula artificiosorum</name>
    <dbReference type="NCBI Taxonomy" id="2528016"/>
    <lineage>
        <taxon>Bacteria</taxon>
        <taxon>Pseudomonadati</taxon>
        <taxon>Planctomycetota</taxon>
        <taxon>Planctomycetia</taxon>
        <taxon>Pirellulales</taxon>
        <taxon>Pirellulaceae</taxon>
        <taxon>Novipirellula</taxon>
    </lineage>
</organism>
<dbReference type="GO" id="GO:0016829">
    <property type="term" value="F:lyase activity"/>
    <property type="evidence" value="ECO:0007669"/>
    <property type="project" value="UniProtKB-KW"/>
</dbReference>
<proteinExistence type="inferred from homology"/>
<name>A0A5C6D5M4_9BACT</name>
<dbReference type="GO" id="GO:0016104">
    <property type="term" value="P:triterpenoid biosynthetic process"/>
    <property type="evidence" value="ECO:0007669"/>
    <property type="project" value="InterPro"/>
</dbReference>
<feature type="domain" description="Squalene cyclase N-terminal" evidence="6">
    <location>
        <begin position="26"/>
        <end position="296"/>
    </location>
</feature>
<evidence type="ECO:0000313" key="8">
    <source>
        <dbReference type="Proteomes" id="UP000319143"/>
    </source>
</evidence>
<dbReference type="OrthoDB" id="9758578at2"/>
<dbReference type="EMBL" id="SJPV01000019">
    <property type="protein sequence ID" value="TWU30987.1"/>
    <property type="molecule type" value="Genomic_DNA"/>
</dbReference>
<dbReference type="InterPro" id="IPR008930">
    <property type="entry name" value="Terpenoid_cyclase/PrenylTrfase"/>
</dbReference>
<reference evidence="7 8" key="1">
    <citation type="submission" date="2019-02" db="EMBL/GenBank/DDBJ databases">
        <title>Deep-cultivation of Planctomycetes and their phenomic and genomic characterization uncovers novel biology.</title>
        <authorList>
            <person name="Wiegand S."/>
            <person name="Jogler M."/>
            <person name="Boedeker C."/>
            <person name="Pinto D."/>
            <person name="Vollmers J."/>
            <person name="Rivas-Marin E."/>
            <person name="Kohn T."/>
            <person name="Peeters S.H."/>
            <person name="Heuer A."/>
            <person name="Rast P."/>
            <person name="Oberbeckmann S."/>
            <person name="Bunk B."/>
            <person name="Jeske O."/>
            <person name="Meyerdierks A."/>
            <person name="Storesund J.E."/>
            <person name="Kallscheuer N."/>
            <person name="Luecker S."/>
            <person name="Lage O.M."/>
            <person name="Pohl T."/>
            <person name="Merkel B.J."/>
            <person name="Hornburger P."/>
            <person name="Mueller R.-W."/>
            <person name="Bruemmer F."/>
            <person name="Labrenz M."/>
            <person name="Spormann A.M."/>
            <person name="Op Den Camp H."/>
            <person name="Overmann J."/>
            <person name="Amann R."/>
            <person name="Jetten M.S.M."/>
            <person name="Mascher T."/>
            <person name="Medema M.H."/>
            <person name="Devos D.P."/>
            <person name="Kaster A.-K."/>
            <person name="Ovreas L."/>
            <person name="Rohde M."/>
            <person name="Galperin M.Y."/>
            <person name="Jogler C."/>
        </authorList>
    </citation>
    <scope>NUCLEOTIDE SEQUENCE [LARGE SCALE GENOMIC DNA]</scope>
    <source>
        <strain evidence="7 8">Poly41</strain>
    </source>
</reference>
<feature type="region of interest" description="Disordered" evidence="4">
    <location>
        <begin position="520"/>
        <end position="546"/>
    </location>
</feature>
<dbReference type="SUPFAM" id="SSF81853">
    <property type="entry name" value="Family 10 polysaccharide lyase"/>
    <property type="match status" value="1"/>
</dbReference>
<dbReference type="Pfam" id="PF13249">
    <property type="entry name" value="SQHop_cyclase_N"/>
    <property type="match status" value="1"/>
</dbReference>
<protein>
    <submittedName>
        <fullName evidence="7">Sporulenol synthase</fullName>
        <ecNumber evidence="7">4.2.1.137</ecNumber>
    </submittedName>
</protein>
<dbReference type="GO" id="GO:0016866">
    <property type="term" value="F:intramolecular transferase activity"/>
    <property type="evidence" value="ECO:0007669"/>
    <property type="project" value="InterPro"/>
</dbReference>
<sequence>MPQYSRNRVNLHTEATQTRIRQTLQQLRTELLAERTSDGHWTGQLSASALSTATAVSALSAVLLNNTDVRRDCSRIREVVTTGVAYLAAQQNADGGFGDTDRSYSNIATSYLARAAFELAARAMDSSEAIGCEERLSKLETYIQSNGQIDGLRRRYGTDKTFVVPILTNLAIAGLVQWKDVPALPFEAAVFPQSMYRLLRMPVVSYAIPALVAIGQARHFHGPRAFVPLRMIRSLSVSRTMQVLRRMQPDSGGYLEATPLTAFVLMSLAATDRGASVVARECERFLIDSMNADGSWPIDTNLATWVTSLAIHALAKDPEDDRSWCNESLVDWLLSCQHQSRHPFTAADPGGWGWTDLSGAVPDADDTPAAILALRSLRTCVDRQRQQAIEGAIDQARQWLIQLQNRDGGWPTFCRGWGKLPFDRSSTDLTAHALRAVGRDGLSEQAVAKAERFLARSMQDGGSWLPLWFGNQDNAGDENPVYGTAKVLLACAAGFLDESARLQGCHYLIGCQNDDGGWGGGPSRIDRRQTGMQGGKQGESEELRTASSVEETAVAVEALSAVWNATQVAGTKEFETSPLGGGKNASQAAIISGVDFLLRSVQDRHHEAAWPIGFYFAKLWYYEKLYPLIFTLAALGETLREEGRT</sequence>
<dbReference type="InterPro" id="IPR032696">
    <property type="entry name" value="SQ_cyclase_C"/>
</dbReference>
<evidence type="ECO:0000256" key="1">
    <source>
        <dbReference type="ARBA" id="ARBA00004999"/>
    </source>
</evidence>
<dbReference type="SUPFAM" id="SSF48239">
    <property type="entry name" value="Terpenoid cyclases/Protein prenyltransferases"/>
    <property type="match status" value="2"/>
</dbReference>